<dbReference type="AlphaFoldDB" id="A0A2N6VJI6"/>
<name>A0A2N6VJI6_9MICO</name>
<dbReference type="EMBL" id="PNHK01000199">
    <property type="protein sequence ID" value="PMD04279.1"/>
    <property type="molecule type" value="Genomic_DNA"/>
</dbReference>
<accession>A0A2N6VJI6</accession>
<sequence>MMWDESLTEYNFGPHHPMHPLRLDLTAKLSQDFGLFDASNIHIQSVPQVDEEAL</sequence>
<gene>
    <name evidence="1" type="ORF">CJ199_12990</name>
</gene>
<reference evidence="1 2" key="1">
    <citation type="submission" date="2017-09" db="EMBL/GenBank/DDBJ databases">
        <title>Bacterial strain isolated from the female urinary microbiota.</title>
        <authorList>
            <person name="Thomas-White K."/>
            <person name="Kumar N."/>
            <person name="Forster S."/>
            <person name="Putonti C."/>
            <person name="Lawley T."/>
            <person name="Wolfe A.J."/>
        </authorList>
    </citation>
    <scope>NUCLEOTIDE SEQUENCE [LARGE SCALE GENOMIC DNA]</scope>
    <source>
        <strain evidence="1 2">UMB1301</strain>
    </source>
</reference>
<dbReference type="Proteomes" id="UP000235598">
    <property type="component" value="Unassembled WGS sequence"/>
</dbReference>
<feature type="non-terminal residue" evidence="1">
    <location>
        <position position="54"/>
    </location>
</feature>
<evidence type="ECO:0000313" key="1">
    <source>
        <dbReference type="EMBL" id="PMD04279.1"/>
    </source>
</evidence>
<proteinExistence type="predicted"/>
<organism evidence="1 2">
    <name type="scientific">Brevibacterium paucivorans</name>
    <dbReference type="NCBI Taxonomy" id="170994"/>
    <lineage>
        <taxon>Bacteria</taxon>
        <taxon>Bacillati</taxon>
        <taxon>Actinomycetota</taxon>
        <taxon>Actinomycetes</taxon>
        <taxon>Micrococcales</taxon>
        <taxon>Brevibacteriaceae</taxon>
        <taxon>Brevibacterium</taxon>
    </lineage>
</organism>
<comment type="caution">
    <text evidence="1">The sequence shown here is derived from an EMBL/GenBank/DDBJ whole genome shotgun (WGS) entry which is preliminary data.</text>
</comment>
<protein>
    <submittedName>
        <fullName evidence="1">Acetoin utilization protein AcuC</fullName>
    </submittedName>
</protein>
<evidence type="ECO:0000313" key="2">
    <source>
        <dbReference type="Proteomes" id="UP000235598"/>
    </source>
</evidence>